<proteinExistence type="predicted"/>
<organism evidence="2 3">
    <name type="scientific">Penicillium olsonii</name>
    <dbReference type="NCBI Taxonomy" id="99116"/>
    <lineage>
        <taxon>Eukaryota</taxon>
        <taxon>Fungi</taxon>
        <taxon>Dikarya</taxon>
        <taxon>Ascomycota</taxon>
        <taxon>Pezizomycotina</taxon>
        <taxon>Eurotiomycetes</taxon>
        <taxon>Eurotiomycetidae</taxon>
        <taxon>Eurotiales</taxon>
        <taxon>Aspergillaceae</taxon>
        <taxon>Penicillium</taxon>
    </lineage>
</organism>
<feature type="region of interest" description="Disordered" evidence="1">
    <location>
        <begin position="310"/>
        <end position="338"/>
    </location>
</feature>
<evidence type="ECO:0008006" key="4">
    <source>
        <dbReference type="Google" id="ProtNLM"/>
    </source>
</evidence>
<dbReference type="EMBL" id="CAJVOS010000023">
    <property type="protein sequence ID" value="CAG8098300.1"/>
    <property type="molecule type" value="Genomic_DNA"/>
</dbReference>
<gene>
    <name evidence="2" type="ORF">POLS_LOCUS4600</name>
</gene>
<evidence type="ECO:0000313" key="3">
    <source>
        <dbReference type="Proteomes" id="UP001153618"/>
    </source>
</evidence>
<reference evidence="2" key="1">
    <citation type="submission" date="2021-07" db="EMBL/GenBank/DDBJ databases">
        <authorList>
            <person name="Branca A.L. A."/>
        </authorList>
    </citation>
    <scope>NUCLEOTIDE SEQUENCE</scope>
</reference>
<comment type="caution">
    <text evidence="2">The sequence shown here is derived from an EMBL/GenBank/DDBJ whole genome shotgun (WGS) entry which is preliminary data.</text>
</comment>
<protein>
    <recommendedName>
        <fullName evidence="4">F-box domain-containing protein</fullName>
    </recommendedName>
</protein>
<evidence type="ECO:0000256" key="1">
    <source>
        <dbReference type="SAM" id="MobiDB-lite"/>
    </source>
</evidence>
<dbReference type="Proteomes" id="UP001153618">
    <property type="component" value="Unassembled WGS sequence"/>
</dbReference>
<dbReference type="OrthoDB" id="4357552at2759"/>
<evidence type="ECO:0000313" key="2">
    <source>
        <dbReference type="EMBL" id="CAG8098300.1"/>
    </source>
</evidence>
<dbReference type="AlphaFoldDB" id="A0A9W4HR75"/>
<accession>A0A9W4HR75</accession>
<sequence length="412" mass="47449">MSSVSALEALPPEIRRHLLAMMEFDEIKALVHASPVYHQQYLLDRRWLLCRCLDNTLRRVNIEAILVWQSGSASFAETRDRTAVSAILKTYQERRKLQFTTDDVTLTLNDIVGIMVFHNSVIVPLANRYTTWALENLAQETNGSTAFDPLSESEETRVIRALYRFQLWCNLCGLGPYRKLQSYRSEYGSTELLKMLGSCFEPWEIEEIVCVYQFSEAKYQHVLDQISWDVNEKNPKFEDQRPRTPEGSFDLESDDSILVGAISQGLELLHDVLFRITDHTALVSFMQANLKPFPGWFLADDVLGWAAQTERREIEPSEEDLKEARRDPLPSQPAGVPDPDSLYPPFAWSFIWGGTHSNITGRWLTMYMGSNGLQHWGYVMWDQERLEKLGAVEVLTRQMKDAWRGEDSRDLA</sequence>
<keyword evidence="3" id="KW-1185">Reference proteome</keyword>
<name>A0A9W4HR75_PENOL</name>